<sequence>MVQTADQNKIRILRIVTLRQLGKLETALSEIRPLITLSEQGKLTSEEDFLVACEASRVNVLIENQDEAIEYTIKARLLIPSVGAELQGYWYQVLLNFYAYLWFDEAFLEASQMACVFPPEGHFYASVWNRVVYEGNVGLALLVSRDYAGALQRFRISLDAIATSGVSHASYYHLRTVELLASALLGTPLDEDTLSSLRAELSEKSPLFLNILYTAWALEERRRGRFDHADTHFRAAFDLIERTSNFNRSTLLIYDLAIEFYKAREATATLIELLEKRIKIFDKIGQRVSHGFPRLMQQAGDLAQAKAEVQNSAVELIDSLALVGEYHDGTTGQHTGRVGHLVYRLASRLGLASATDLSMASRLHDIGKIGVREGVLKKTGLLTAAEREEMKQHTSYGYQMLANGSSSLIKLARAIAYAHHERWDGGGYPNGLAGESIPLPARVVAVADVFDALTSERPYKRAWTTREALDEIERQAGHQFDAGVVAVLRSIIEEGGIDEERG</sequence>
<gene>
    <name evidence="2" type="ORF">GCM10008957_40160</name>
</gene>
<dbReference type="Gene3D" id="1.10.3210.10">
    <property type="entry name" value="Hypothetical protein af1432"/>
    <property type="match status" value="1"/>
</dbReference>
<dbReference type="EMBL" id="BMQL01000033">
    <property type="protein sequence ID" value="GGR24437.1"/>
    <property type="molecule type" value="Genomic_DNA"/>
</dbReference>
<dbReference type="PANTHER" id="PTHR45228">
    <property type="entry name" value="CYCLIC DI-GMP PHOSPHODIESTERASE TM_0186-RELATED"/>
    <property type="match status" value="1"/>
</dbReference>
<evidence type="ECO:0000313" key="3">
    <source>
        <dbReference type="Proteomes" id="UP000603865"/>
    </source>
</evidence>
<dbReference type="PROSITE" id="PS51832">
    <property type="entry name" value="HD_GYP"/>
    <property type="match status" value="1"/>
</dbReference>
<keyword evidence="3" id="KW-1185">Reference proteome</keyword>
<reference evidence="2" key="1">
    <citation type="journal article" date="2014" name="Int. J. Syst. Evol. Microbiol.">
        <title>Complete genome sequence of Corynebacterium casei LMG S-19264T (=DSM 44701T), isolated from a smear-ripened cheese.</title>
        <authorList>
            <consortium name="US DOE Joint Genome Institute (JGI-PGF)"/>
            <person name="Walter F."/>
            <person name="Albersmeier A."/>
            <person name="Kalinowski J."/>
            <person name="Ruckert C."/>
        </authorList>
    </citation>
    <scope>NUCLEOTIDE SEQUENCE</scope>
    <source>
        <strain evidence="2">JCM 31311</strain>
    </source>
</reference>
<name>A0A918CHP9_9DEIO</name>
<reference evidence="2" key="2">
    <citation type="submission" date="2020-09" db="EMBL/GenBank/DDBJ databases">
        <authorList>
            <person name="Sun Q."/>
            <person name="Ohkuma M."/>
        </authorList>
    </citation>
    <scope>NUCLEOTIDE SEQUENCE</scope>
    <source>
        <strain evidence="2">JCM 31311</strain>
    </source>
</reference>
<dbReference type="AlphaFoldDB" id="A0A918CHP9"/>
<dbReference type="InterPro" id="IPR052020">
    <property type="entry name" value="Cyclic_di-GMP/3'3'-cGAMP_PDE"/>
</dbReference>
<dbReference type="Proteomes" id="UP000603865">
    <property type="component" value="Unassembled WGS sequence"/>
</dbReference>
<proteinExistence type="predicted"/>
<comment type="caution">
    <text evidence="2">The sequence shown here is derived from an EMBL/GenBank/DDBJ whole genome shotgun (WGS) entry which is preliminary data.</text>
</comment>
<organism evidence="2 3">
    <name type="scientific">Deinococcus ruber</name>
    <dbReference type="NCBI Taxonomy" id="1848197"/>
    <lineage>
        <taxon>Bacteria</taxon>
        <taxon>Thermotogati</taxon>
        <taxon>Deinococcota</taxon>
        <taxon>Deinococci</taxon>
        <taxon>Deinococcales</taxon>
        <taxon>Deinococcaceae</taxon>
        <taxon>Deinococcus</taxon>
    </lineage>
</organism>
<accession>A0A918CHP9</accession>
<feature type="domain" description="HD-GYP" evidence="1">
    <location>
        <begin position="309"/>
        <end position="502"/>
    </location>
</feature>
<dbReference type="SUPFAM" id="SSF109604">
    <property type="entry name" value="HD-domain/PDEase-like"/>
    <property type="match status" value="1"/>
</dbReference>
<evidence type="ECO:0000259" key="1">
    <source>
        <dbReference type="PROSITE" id="PS51832"/>
    </source>
</evidence>
<dbReference type="CDD" id="cd00077">
    <property type="entry name" value="HDc"/>
    <property type="match status" value="1"/>
</dbReference>
<dbReference type="InterPro" id="IPR003607">
    <property type="entry name" value="HD/PDEase_dom"/>
</dbReference>
<dbReference type="InterPro" id="IPR037522">
    <property type="entry name" value="HD_GYP_dom"/>
</dbReference>
<evidence type="ECO:0000313" key="2">
    <source>
        <dbReference type="EMBL" id="GGR24437.1"/>
    </source>
</evidence>
<protein>
    <recommendedName>
        <fullName evidence="1">HD-GYP domain-containing protein</fullName>
    </recommendedName>
</protein>
<dbReference type="Pfam" id="PF13487">
    <property type="entry name" value="HD_5"/>
    <property type="match status" value="1"/>
</dbReference>
<dbReference type="SMART" id="SM00471">
    <property type="entry name" value="HDc"/>
    <property type="match status" value="1"/>
</dbReference>
<dbReference type="RefSeq" id="WP_189092283.1">
    <property type="nucleotide sequence ID" value="NZ_BMQL01000033.1"/>
</dbReference>
<dbReference type="PANTHER" id="PTHR45228:SF8">
    <property type="entry name" value="TWO-COMPONENT RESPONSE REGULATOR-RELATED"/>
    <property type="match status" value="1"/>
</dbReference>